<dbReference type="AlphaFoldDB" id="X1CJS7"/>
<comment type="caution">
    <text evidence="1">The sequence shown here is derived from an EMBL/GenBank/DDBJ whole genome shotgun (WGS) entry which is preliminary data.</text>
</comment>
<reference evidence="1" key="1">
    <citation type="journal article" date="2014" name="Front. Microbiol.">
        <title>High frequency of phylogenetically diverse reductive dehalogenase-homologous genes in deep subseafloor sedimentary metagenomes.</title>
        <authorList>
            <person name="Kawai M."/>
            <person name="Futagami T."/>
            <person name="Toyoda A."/>
            <person name="Takaki Y."/>
            <person name="Nishi S."/>
            <person name="Hori S."/>
            <person name="Arai W."/>
            <person name="Tsubouchi T."/>
            <person name="Morono Y."/>
            <person name="Uchiyama I."/>
            <person name="Ito T."/>
            <person name="Fujiyama A."/>
            <person name="Inagaki F."/>
            <person name="Takami H."/>
        </authorList>
    </citation>
    <scope>NUCLEOTIDE SEQUENCE</scope>
    <source>
        <strain evidence="1">Expedition CK06-06</strain>
    </source>
</reference>
<organism evidence="1">
    <name type="scientific">marine sediment metagenome</name>
    <dbReference type="NCBI Taxonomy" id="412755"/>
    <lineage>
        <taxon>unclassified sequences</taxon>
        <taxon>metagenomes</taxon>
        <taxon>ecological metagenomes</taxon>
    </lineage>
</organism>
<dbReference type="EMBL" id="BART01017985">
    <property type="protein sequence ID" value="GAG84446.1"/>
    <property type="molecule type" value="Genomic_DNA"/>
</dbReference>
<sequence length="36" mass="4199">IPYRFKVAKENIVANCVIVNFDEKTGKAHSIIRYNF</sequence>
<evidence type="ECO:0000313" key="1">
    <source>
        <dbReference type="EMBL" id="GAG84446.1"/>
    </source>
</evidence>
<name>X1CJS7_9ZZZZ</name>
<proteinExistence type="predicted"/>
<gene>
    <name evidence="1" type="ORF">S01H4_34047</name>
</gene>
<protein>
    <submittedName>
        <fullName evidence="1">Uncharacterized protein</fullName>
    </submittedName>
</protein>
<accession>X1CJS7</accession>
<feature type="non-terminal residue" evidence="1">
    <location>
        <position position="1"/>
    </location>
</feature>